<evidence type="ECO:0000256" key="2">
    <source>
        <dbReference type="ARBA" id="ARBA00022448"/>
    </source>
</evidence>
<evidence type="ECO:0000313" key="14">
    <source>
        <dbReference type="EMBL" id="RAK02502.1"/>
    </source>
</evidence>
<evidence type="ECO:0000259" key="13">
    <source>
        <dbReference type="Pfam" id="PF07715"/>
    </source>
</evidence>
<keyword evidence="4" id="KW-0812">Transmembrane</keyword>
<evidence type="ECO:0000256" key="9">
    <source>
        <dbReference type="ARBA" id="ARBA00023237"/>
    </source>
</evidence>
<evidence type="ECO:0000256" key="7">
    <source>
        <dbReference type="ARBA" id="ARBA00023136"/>
    </source>
</evidence>
<dbReference type="SUPFAM" id="SSF49464">
    <property type="entry name" value="Carboxypeptidase regulatory domain-like"/>
    <property type="match status" value="1"/>
</dbReference>
<feature type="domain" description="TonB-dependent receptor-like beta-barrel" evidence="12">
    <location>
        <begin position="294"/>
        <end position="792"/>
    </location>
</feature>
<dbReference type="InterPro" id="IPR036942">
    <property type="entry name" value="Beta-barrel_TonB_sf"/>
</dbReference>
<dbReference type="PANTHER" id="PTHR30069:SF29">
    <property type="entry name" value="HEMOGLOBIN AND HEMOGLOBIN-HAPTOGLOBIN-BINDING PROTEIN 1-RELATED"/>
    <property type="match status" value="1"/>
</dbReference>
<dbReference type="Pfam" id="PF00593">
    <property type="entry name" value="TonB_dep_Rec_b-barrel"/>
    <property type="match status" value="1"/>
</dbReference>
<evidence type="ECO:0000256" key="8">
    <source>
        <dbReference type="ARBA" id="ARBA00023170"/>
    </source>
</evidence>
<dbReference type="InterPro" id="IPR039426">
    <property type="entry name" value="TonB-dep_rcpt-like"/>
</dbReference>
<evidence type="ECO:0000256" key="3">
    <source>
        <dbReference type="ARBA" id="ARBA00022452"/>
    </source>
</evidence>
<dbReference type="Pfam" id="PF07715">
    <property type="entry name" value="Plug"/>
    <property type="match status" value="1"/>
</dbReference>
<dbReference type="PANTHER" id="PTHR30069">
    <property type="entry name" value="TONB-DEPENDENT OUTER MEMBRANE RECEPTOR"/>
    <property type="match status" value="1"/>
</dbReference>
<feature type="chain" id="PRO_5016302327" evidence="11">
    <location>
        <begin position="19"/>
        <end position="836"/>
    </location>
</feature>
<proteinExistence type="inferred from homology"/>
<dbReference type="RefSeq" id="WP_310587880.1">
    <property type="nucleotide sequence ID" value="NZ_QLMC01000001.1"/>
</dbReference>
<dbReference type="GO" id="GO:0015344">
    <property type="term" value="F:siderophore uptake transmembrane transporter activity"/>
    <property type="evidence" value="ECO:0007669"/>
    <property type="project" value="TreeGrafter"/>
</dbReference>
<dbReference type="GO" id="GO:0044718">
    <property type="term" value="P:siderophore transmembrane transport"/>
    <property type="evidence" value="ECO:0007669"/>
    <property type="project" value="TreeGrafter"/>
</dbReference>
<dbReference type="Gene3D" id="2.40.170.20">
    <property type="entry name" value="TonB-dependent receptor, beta-barrel domain"/>
    <property type="match status" value="1"/>
</dbReference>
<name>A0A327XA57_LARAB</name>
<evidence type="ECO:0000259" key="12">
    <source>
        <dbReference type="Pfam" id="PF00593"/>
    </source>
</evidence>
<dbReference type="EMBL" id="QLMC01000001">
    <property type="protein sequence ID" value="RAK02502.1"/>
    <property type="molecule type" value="Genomic_DNA"/>
</dbReference>
<dbReference type="GO" id="GO:0009279">
    <property type="term" value="C:cell outer membrane"/>
    <property type="evidence" value="ECO:0007669"/>
    <property type="project" value="UniProtKB-SubCell"/>
</dbReference>
<dbReference type="Gene3D" id="2.170.130.10">
    <property type="entry name" value="TonB-dependent receptor, plug domain"/>
    <property type="match status" value="1"/>
</dbReference>
<dbReference type="InterPro" id="IPR000531">
    <property type="entry name" value="Beta-barrel_TonB"/>
</dbReference>
<evidence type="ECO:0000256" key="6">
    <source>
        <dbReference type="ARBA" id="ARBA00023077"/>
    </source>
</evidence>
<dbReference type="Proteomes" id="UP000248790">
    <property type="component" value="Unassembled WGS sequence"/>
</dbReference>
<comment type="caution">
    <text evidence="14">The sequence shown here is derived from an EMBL/GenBank/DDBJ whole genome shotgun (WGS) entry which is preliminary data.</text>
</comment>
<accession>A0A327XA57</accession>
<keyword evidence="9" id="KW-0998">Cell outer membrane</keyword>
<dbReference type="SUPFAM" id="SSF56935">
    <property type="entry name" value="Porins"/>
    <property type="match status" value="1"/>
</dbReference>
<keyword evidence="3" id="KW-1134">Transmembrane beta strand</keyword>
<keyword evidence="7 10" id="KW-0472">Membrane</keyword>
<dbReference type="AlphaFoldDB" id="A0A327XA57"/>
<evidence type="ECO:0000256" key="10">
    <source>
        <dbReference type="RuleBase" id="RU003357"/>
    </source>
</evidence>
<sequence length="836" mass="92883">MKHLVTMLCLLLSGFCGWSQTQYTVRGKVSEEGRGTALAGVHVYVPEKMLGTTTNARGSFSLALPAQDSLTLVFSHVGYQTVQKTIPFQNDQELEIALPIGQVLEELNVRATPERAAESAQMSQIAVSAEEIAKIPALLGEKDVLRVLQLLPGVQKGSEGSTGIYVRGGGPDQNLILLDDAVIYNSGHLLGFFSAFNGSTVRNIELTKGGFPARFGGRLSSVIEVNTREGNSEKLAGEASVGLISSRLLLEGPLGKKKAGKSPATFLIAGRRTYVDLLSNLLTPSAQSQSVQSNTYFYDLNGRLNYTLGRKDKLFLSGYWGRDAFLNNQGSNGNPLQGSLNWRNSTATLRWNRVVSDQVLFNVSLIYNQYRLNVANEGRAELDTNGLRYSLRYRSGIRDLSLKYAVEFYPTNHQIRFGLQTTQHRFTPGAVVTAGDREPTSPGVFIDALESGLYGEDTWHPASRWRLNAGFRLSHFLMLQTGQLATDGKAMDQTNFPIPIIGLLMGLAPKNGRPVQYFRAEPRLSAAFQIDSSTAIKASYALMNQYAHLLSNNGMGLPADLWVPTTERIKPQQAQQFAVGLAKDFIHPTNPRRSLTLTLEGYYKRLENTISYAEGTSFLSTETSKAASPTPWENNITTGRGWSYGSEFFLQKKTGRLSGWIGYTLSWTWWQFPSLNGGAKFNPRYDRRHDASVVGIYEIKPGITLSWTWVYGTGQALTLPISRFTGYENRPTYPVGTGKPLQQLFGNGPNVKEYSGRNGFRAEPYHRLDVGARFFKQRKHYARTWEVGVYNLYNRRNPYYYSLEGKSQGPGKHSKSVLYKYSLFPVVPSVSYTIAF</sequence>
<evidence type="ECO:0000313" key="15">
    <source>
        <dbReference type="Proteomes" id="UP000248790"/>
    </source>
</evidence>
<keyword evidence="6 10" id="KW-0798">TonB box</keyword>
<organism evidence="14 15">
    <name type="scientific">Larkinella arboricola</name>
    <dbReference type="NCBI Taxonomy" id="643671"/>
    <lineage>
        <taxon>Bacteria</taxon>
        <taxon>Pseudomonadati</taxon>
        <taxon>Bacteroidota</taxon>
        <taxon>Cytophagia</taxon>
        <taxon>Cytophagales</taxon>
        <taxon>Spirosomataceae</taxon>
        <taxon>Larkinella</taxon>
    </lineage>
</organism>
<gene>
    <name evidence="14" type="ORF">LX87_00622</name>
</gene>
<dbReference type="Gene3D" id="2.60.40.1120">
    <property type="entry name" value="Carboxypeptidase-like, regulatory domain"/>
    <property type="match status" value="1"/>
</dbReference>
<dbReference type="InterPro" id="IPR012910">
    <property type="entry name" value="Plug_dom"/>
</dbReference>
<keyword evidence="15" id="KW-1185">Reference proteome</keyword>
<keyword evidence="2" id="KW-0813">Transport</keyword>
<evidence type="ECO:0000256" key="5">
    <source>
        <dbReference type="ARBA" id="ARBA00022729"/>
    </source>
</evidence>
<feature type="signal peptide" evidence="11">
    <location>
        <begin position="1"/>
        <end position="18"/>
    </location>
</feature>
<reference evidence="14 15" key="1">
    <citation type="submission" date="2018-06" db="EMBL/GenBank/DDBJ databases">
        <title>Genomic Encyclopedia of Archaeal and Bacterial Type Strains, Phase II (KMG-II): from individual species to whole genera.</title>
        <authorList>
            <person name="Goeker M."/>
        </authorList>
    </citation>
    <scope>NUCLEOTIDE SEQUENCE [LARGE SCALE GENOMIC DNA]</scope>
    <source>
        <strain evidence="14 15">DSM 21851</strain>
    </source>
</reference>
<dbReference type="InterPro" id="IPR037066">
    <property type="entry name" value="Plug_dom_sf"/>
</dbReference>
<comment type="subcellular location">
    <subcellularLocation>
        <location evidence="1">Cell outer membrane</location>
        <topology evidence="1">Multi-pass membrane protein</topology>
    </subcellularLocation>
</comment>
<feature type="domain" description="TonB-dependent receptor plug" evidence="13">
    <location>
        <begin position="123"/>
        <end position="218"/>
    </location>
</feature>
<protein>
    <submittedName>
        <fullName evidence="14">TonB-dependent receptor-like protein</fullName>
    </submittedName>
</protein>
<comment type="similarity">
    <text evidence="10">Belongs to the TonB-dependent receptor family.</text>
</comment>
<dbReference type="InterPro" id="IPR008969">
    <property type="entry name" value="CarboxyPept-like_regulatory"/>
</dbReference>
<evidence type="ECO:0000256" key="1">
    <source>
        <dbReference type="ARBA" id="ARBA00004571"/>
    </source>
</evidence>
<keyword evidence="5 11" id="KW-0732">Signal</keyword>
<evidence type="ECO:0000256" key="4">
    <source>
        <dbReference type="ARBA" id="ARBA00022692"/>
    </source>
</evidence>
<keyword evidence="8 14" id="KW-0675">Receptor</keyword>
<evidence type="ECO:0000256" key="11">
    <source>
        <dbReference type="SAM" id="SignalP"/>
    </source>
</evidence>
<dbReference type="Pfam" id="PF13715">
    <property type="entry name" value="CarbopepD_reg_2"/>
    <property type="match status" value="1"/>
</dbReference>